<evidence type="ECO:0000313" key="1">
    <source>
        <dbReference type="EMBL" id="NMP23963.1"/>
    </source>
</evidence>
<dbReference type="RefSeq" id="WP_169101666.1">
    <property type="nucleotide sequence ID" value="NZ_JABBVZ010000075.1"/>
</dbReference>
<reference evidence="1 2" key="1">
    <citation type="submission" date="2020-04" db="EMBL/GenBank/DDBJ databases">
        <authorList>
            <person name="Zhang R."/>
            <person name="Schippers A."/>
        </authorList>
    </citation>
    <scope>NUCLEOTIDE SEQUENCE [LARGE SCALE GENOMIC DNA]</scope>
    <source>
        <strain evidence="1 2">DSM 109850</strain>
    </source>
</reference>
<evidence type="ECO:0000313" key="2">
    <source>
        <dbReference type="Proteomes" id="UP000533476"/>
    </source>
</evidence>
<keyword evidence="2" id="KW-1185">Reference proteome</keyword>
<gene>
    <name evidence="1" type="ORF">HIJ39_16640</name>
</gene>
<accession>A0A7Y0L607</accession>
<proteinExistence type="predicted"/>
<dbReference type="Proteomes" id="UP000533476">
    <property type="component" value="Unassembled WGS sequence"/>
</dbReference>
<organism evidence="1 2">
    <name type="scientific">Sulfobacillus harzensis</name>
    <dbReference type="NCBI Taxonomy" id="2729629"/>
    <lineage>
        <taxon>Bacteria</taxon>
        <taxon>Bacillati</taxon>
        <taxon>Bacillota</taxon>
        <taxon>Clostridia</taxon>
        <taxon>Eubacteriales</taxon>
        <taxon>Clostridiales Family XVII. Incertae Sedis</taxon>
        <taxon>Sulfobacillus</taxon>
    </lineage>
</organism>
<protein>
    <submittedName>
        <fullName evidence="1">Uncharacterized protein</fullName>
    </submittedName>
</protein>
<sequence length="179" mass="19173">MNHHIIPIAILGVGLVGTGVGLARQTHQQHLIDQDSRRVVSDLSRTRGLTASVVTHLKAIQVMNENLATINGRIARVNHNLLGEAGEMSAILQGQNQIWATLARLNQGLNQTSGALRANQSSVGETLSYFQSAQGLVPVTEKENQLVQALTQSSAESASLLRQMANKLSLLGTVSRTLP</sequence>
<dbReference type="AlphaFoldDB" id="A0A7Y0L607"/>
<dbReference type="EMBL" id="JABBVZ010000075">
    <property type="protein sequence ID" value="NMP23963.1"/>
    <property type="molecule type" value="Genomic_DNA"/>
</dbReference>
<comment type="caution">
    <text evidence="1">The sequence shown here is derived from an EMBL/GenBank/DDBJ whole genome shotgun (WGS) entry which is preliminary data.</text>
</comment>
<name>A0A7Y0L607_9FIRM</name>